<name>A0A540UVM5_9BACL</name>
<sequence>MKKLSAVLLAFALVFSNVGAFILDSGDITTVEAKSYKSGKKGFSGNYSPSKSRMNDDANKDGVNKATTNQTDKAGTTANKSGTSTPKGGFSSGGLMKGLLVGGLAGLLLGGLLGDLGFLGNLLGLAINLGAILLIAYLIMKIYFMLKRKHEKEVTEHWRR</sequence>
<feature type="compositionally biased region" description="Basic and acidic residues" evidence="1">
    <location>
        <begin position="53"/>
        <end position="63"/>
    </location>
</feature>
<feature type="chain" id="PRO_5038515395" description="Preprotein translocase subunit Tim44" evidence="3">
    <location>
        <begin position="21"/>
        <end position="160"/>
    </location>
</feature>
<dbReference type="RefSeq" id="WP_141603311.1">
    <property type="nucleotide sequence ID" value="NZ_JARMSB010000004.1"/>
</dbReference>
<dbReference type="Proteomes" id="UP000315753">
    <property type="component" value="Unassembled WGS sequence"/>
</dbReference>
<evidence type="ECO:0000313" key="5">
    <source>
        <dbReference type="Proteomes" id="UP000315753"/>
    </source>
</evidence>
<gene>
    <name evidence="4" type="ORF">FKZ59_13680</name>
</gene>
<keyword evidence="3" id="KW-0732">Signal</keyword>
<accession>A0A540UVM5</accession>
<feature type="region of interest" description="Disordered" evidence="1">
    <location>
        <begin position="44"/>
        <end position="86"/>
    </location>
</feature>
<proteinExistence type="predicted"/>
<comment type="caution">
    <text evidence="4">The sequence shown here is derived from an EMBL/GenBank/DDBJ whole genome shotgun (WGS) entry which is preliminary data.</text>
</comment>
<evidence type="ECO:0000313" key="4">
    <source>
        <dbReference type="EMBL" id="TQE88528.1"/>
    </source>
</evidence>
<evidence type="ECO:0000256" key="3">
    <source>
        <dbReference type="SAM" id="SignalP"/>
    </source>
</evidence>
<feature type="signal peptide" evidence="3">
    <location>
        <begin position="1"/>
        <end position="20"/>
    </location>
</feature>
<feature type="transmembrane region" description="Helical" evidence="2">
    <location>
        <begin position="118"/>
        <end position="140"/>
    </location>
</feature>
<keyword evidence="2" id="KW-1133">Transmembrane helix</keyword>
<protein>
    <recommendedName>
        <fullName evidence="6">Preprotein translocase subunit Tim44</fullName>
    </recommendedName>
</protein>
<dbReference type="AlphaFoldDB" id="A0A540UVM5"/>
<dbReference type="EMBL" id="VIGD01000029">
    <property type="protein sequence ID" value="TQE88528.1"/>
    <property type="molecule type" value="Genomic_DNA"/>
</dbReference>
<keyword evidence="2" id="KW-0472">Membrane</keyword>
<evidence type="ECO:0000256" key="1">
    <source>
        <dbReference type="SAM" id="MobiDB-lite"/>
    </source>
</evidence>
<evidence type="ECO:0000256" key="2">
    <source>
        <dbReference type="SAM" id="Phobius"/>
    </source>
</evidence>
<reference evidence="4 5" key="1">
    <citation type="submission" date="2019-06" db="EMBL/GenBank/DDBJ databases">
        <title>Genome sequence of Ureibacillus terrenus.</title>
        <authorList>
            <person name="Maclea K.S."/>
            <person name="Simoes M."/>
        </authorList>
    </citation>
    <scope>NUCLEOTIDE SEQUENCE [LARGE SCALE GENOMIC DNA]</scope>
    <source>
        <strain evidence="4 5">ATCC BAA-384</strain>
    </source>
</reference>
<keyword evidence="5" id="KW-1185">Reference proteome</keyword>
<evidence type="ECO:0008006" key="6">
    <source>
        <dbReference type="Google" id="ProtNLM"/>
    </source>
</evidence>
<feature type="compositionally biased region" description="Polar residues" evidence="1">
    <location>
        <begin position="65"/>
        <end position="86"/>
    </location>
</feature>
<keyword evidence="2" id="KW-0812">Transmembrane</keyword>
<organism evidence="4 5">
    <name type="scientific">Ureibacillus terrenus</name>
    <dbReference type="NCBI Taxonomy" id="118246"/>
    <lineage>
        <taxon>Bacteria</taxon>
        <taxon>Bacillati</taxon>
        <taxon>Bacillota</taxon>
        <taxon>Bacilli</taxon>
        <taxon>Bacillales</taxon>
        <taxon>Caryophanaceae</taxon>
        <taxon>Ureibacillus</taxon>
    </lineage>
</organism>